<keyword evidence="3" id="KW-1185">Reference proteome</keyword>
<dbReference type="EMBL" id="JBHTAI010000003">
    <property type="protein sequence ID" value="MFC7148124.1"/>
    <property type="molecule type" value="Genomic_DNA"/>
</dbReference>
<comment type="caution">
    <text evidence="2">The sequence shown here is derived from an EMBL/GenBank/DDBJ whole genome shotgun (WGS) entry which is preliminary data.</text>
</comment>
<sequence>MKLLAGVDIGGTKCAVSLGNAVDGGVELRAKRKFPTPSAPEETIRCLSGALDELLAEQSSAASLAGIGISCGGPLDSRRGVVLSPPNLPGWQEVDVVTPFRKRYGVPAALQNDANACALAEWQWGAGQGLDNMIFLTFGTGMGAGLIFDGRLYSGANDMAGEIGHVRVAEQGPGGYGKTGSFEGFCSGGGMAHLAQLEALKRLQRGERPPLCSSLDRLASLDARTVGEAARHGDELALAVMRQTGEMLGAGLALLVDLLNPQLIVIGSIYGRQQTLLEPYALAKLKAEAHPRSWAACRIVPAFFGEQIGDYASLSVAQYTSAGKPLTASFACPIR</sequence>
<reference evidence="3" key="1">
    <citation type="journal article" date="2019" name="Int. J. Syst. Evol. Microbiol.">
        <title>The Global Catalogue of Microorganisms (GCM) 10K type strain sequencing project: providing services to taxonomists for standard genome sequencing and annotation.</title>
        <authorList>
            <consortium name="The Broad Institute Genomics Platform"/>
            <consortium name="The Broad Institute Genome Sequencing Center for Infectious Disease"/>
            <person name="Wu L."/>
            <person name="Ma J."/>
        </authorList>
    </citation>
    <scope>NUCLEOTIDE SEQUENCE [LARGE SCALE GENOMIC DNA]</scope>
    <source>
        <strain evidence="3">KCTC 12907</strain>
    </source>
</reference>
<evidence type="ECO:0000256" key="1">
    <source>
        <dbReference type="ARBA" id="ARBA00006479"/>
    </source>
</evidence>
<comment type="similarity">
    <text evidence="1">Belongs to the ROK (NagC/XylR) family.</text>
</comment>
<dbReference type="SUPFAM" id="SSF53067">
    <property type="entry name" value="Actin-like ATPase domain"/>
    <property type="match status" value="1"/>
</dbReference>
<evidence type="ECO:0000313" key="2">
    <source>
        <dbReference type="EMBL" id="MFC7148124.1"/>
    </source>
</evidence>
<dbReference type="Gene3D" id="3.30.420.40">
    <property type="match status" value="2"/>
</dbReference>
<accession>A0ABW2F829</accession>
<dbReference type="InterPro" id="IPR043129">
    <property type="entry name" value="ATPase_NBD"/>
</dbReference>
<name>A0ABW2F829_9BACL</name>
<dbReference type="PANTHER" id="PTHR18964:SF149">
    <property type="entry name" value="BIFUNCTIONAL UDP-N-ACETYLGLUCOSAMINE 2-EPIMERASE_N-ACETYLMANNOSAMINE KINASE"/>
    <property type="match status" value="1"/>
</dbReference>
<dbReference type="CDD" id="cd23763">
    <property type="entry name" value="ASKHA_ATPase_ROK"/>
    <property type="match status" value="1"/>
</dbReference>
<protein>
    <submittedName>
        <fullName evidence="2">ROK family protein</fullName>
    </submittedName>
</protein>
<dbReference type="PANTHER" id="PTHR18964">
    <property type="entry name" value="ROK (REPRESSOR, ORF, KINASE) FAMILY"/>
    <property type="match status" value="1"/>
</dbReference>
<dbReference type="RefSeq" id="WP_378047493.1">
    <property type="nucleotide sequence ID" value="NZ_JBHMDN010000013.1"/>
</dbReference>
<dbReference type="Proteomes" id="UP001596378">
    <property type="component" value="Unassembled WGS sequence"/>
</dbReference>
<gene>
    <name evidence="2" type="ORF">ACFQMJ_06195</name>
</gene>
<dbReference type="InterPro" id="IPR000600">
    <property type="entry name" value="ROK"/>
</dbReference>
<evidence type="ECO:0000313" key="3">
    <source>
        <dbReference type="Proteomes" id="UP001596378"/>
    </source>
</evidence>
<dbReference type="Pfam" id="PF00480">
    <property type="entry name" value="ROK"/>
    <property type="match status" value="1"/>
</dbReference>
<proteinExistence type="inferred from homology"/>
<organism evidence="2 3">
    <name type="scientific">Cohnella cellulosilytica</name>
    <dbReference type="NCBI Taxonomy" id="986710"/>
    <lineage>
        <taxon>Bacteria</taxon>
        <taxon>Bacillati</taxon>
        <taxon>Bacillota</taxon>
        <taxon>Bacilli</taxon>
        <taxon>Bacillales</taxon>
        <taxon>Paenibacillaceae</taxon>
        <taxon>Cohnella</taxon>
    </lineage>
</organism>